<protein>
    <submittedName>
        <fullName evidence="2">Uncharacterized protein</fullName>
    </submittedName>
</protein>
<evidence type="ECO:0000256" key="1">
    <source>
        <dbReference type="SAM" id="MobiDB-lite"/>
    </source>
</evidence>
<gene>
    <name evidence="2" type="ORF">BAGA_08680</name>
</gene>
<accession>A0A073K6Y5</accession>
<keyword evidence="3" id="KW-1185">Reference proteome</keyword>
<sequence length="242" mass="26451">MHQADADAMQGELADGIGIGRLQHRPQCQALVVQRRLQAPAAGVLGVERDEGVLGQVAQRDAWPRRQRMAAVHGDHARQPQELRVFQARHRQLVGHQAEVELPGRDLLQHLARAHDLERHLDAAVLQAEGGNGARHEAGAQRRQRTARQAPDAERFQAADAVLDQLEAGEAAVHFLHQRAGLLGRHQPAAHALEQAQFRRGFQLADGLAHRRLRNAQQGGSLAGGAGLHHGPEDLDLAHVHL</sequence>
<comment type="caution">
    <text evidence="2">The sequence shown here is derived from an EMBL/GenBank/DDBJ whole genome shotgun (WGS) entry which is preliminary data.</text>
</comment>
<feature type="region of interest" description="Disordered" evidence="1">
    <location>
        <begin position="220"/>
        <end position="242"/>
    </location>
</feature>
<evidence type="ECO:0000313" key="3">
    <source>
        <dbReference type="Proteomes" id="UP000027778"/>
    </source>
</evidence>
<feature type="region of interest" description="Disordered" evidence="1">
    <location>
        <begin position="130"/>
        <end position="153"/>
    </location>
</feature>
<name>A0A073K6Y5_9BACI</name>
<reference evidence="2 3" key="1">
    <citation type="submission" date="2014-06" db="EMBL/GenBank/DDBJ databases">
        <title>Draft genome sequence of Bacillus gaemokensis JCM 15801 (MCCC 1A00707).</title>
        <authorList>
            <person name="Lai Q."/>
            <person name="Liu Y."/>
            <person name="Shao Z."/>
        </authorList>
    </citation>
    <scope>NUCLEOTIDE SEQUENCE [LARGE SCALE GENOMIC DNA]</scope>
    <source>
        <strain evidence="2 3">JCM 15801</strain>
    </source>
</reference>
<dbReference type="AlphaFoldDB" id="A0A073K6Y5"/>
<proteinExistence type="predicted"/>
<feature type="compositionally biased region" description="Basic and acidic residues" evidence="1">
    <location>
        <begin position="230"/>
        <end position="242"/>
    </location>
</feature>
<dbReference type="EMBL" id="JOTM01000155">
    <property type="protein sequence ID" value="KEK17998.1"/>
    <property type="molecule type" value="Genomic_DNA"/>
</dbReference>
<evidence type="ECO:0000313" key="2">
    <source>
        <dbReference type="EMBL" id="KEK17998.1"/>
    </source>
</evidence>
<organism evidence="2 3">
    <name type="scientific">Bacillus gaemokensis</name>
    <dbReference type="NCBI Taxonomy" id="574375"/>
    <lineage>
        <taxon>Bacteria</taxon>
        <taxon>Bacillati</taxon>
        <taxon>Bacillota</taxon>
        <taxon>Bacilli</taxon>
        <taxon>Bacillales</taxon>
        <taxon>Bacillaceae</taxon>
        <taxon>Bacillus</taxon>
        <taxon>Bacillus cereus group</taxon>
    </lineage>
</organism>
<dbReference type="Proteomes" id="UP000027778">
    <property type="component" value="Unassembled WGS sequence"/>
</dbReference>